<evidence type="ECO:0000313" key="3">
    <source>
        <dbReference type="EMBL" id="MFB9820311.1"/>
    </source>
</evidence>
<organism evidence="3 4">
    <name type="scientific">Arthrobacter ramosus</name>
    <dbReference type="NCBI Taxonomy" id="1672"/>
    <lineage>
        <taxon>Bacteria</taxon>
        <taxon>Bacillati</taxon>
        <taxon>Actinomycetota</taxon>
        <taxon>Actinomycetes</taxon>
        <taxon>Micrococcales</taxon>
        <taxon>Micrococcaceae</taxon>
        <taxon>Arthrobacter</taxon>
    </lineage>
</organism>
<proteinExistence type="predicted"/>
<feature type="domain" description="Amidase" evidence="2">
    <location>
        <begin position="24"/>
        <end position="412"/>
    </location>
</feature>
<dbReference type="InterPro" id="IPR036928">
    <property type="entry name" value="AS_sf"/>
</dbReference>
<evidence type="ECO:0000256" key="1">
    <source>
        <dbReference type="SAM" id="MobiDB-lite"/>
    </source>
</evidence>
<reference evidence="3 4" key="1">
    <citation type="submission" date="2024-09" db="EMBL/GenBank/DDBJ databases">
        <authorList>
            <person name="Sun Q."/>
            <person name="Mori K."/>
        </authorList>
    </citation>
    <scope>NUCLEOTIDE SEQUENCE [LARGE SCALE GENOMIC DNA]</scope>
    <source>
        <strain evidence="3 4">JCM 1334</strain>
    </source>
</reference>
<dbReference type="Gene3D" id="3.90.1300.10">
    <property type="entry name" value="Amidase signature (AS) domain"/>
    <property type="match status" value="1"/>
</dbReference>
<dbReference type="Proteomes" id="UP001589702">
    <property type="component" value="Unassembled WGS sequence"/>
</dbReference>
<dbReference type="EMBL" id="JBHMBC010000018">
    <property type="protein sequence ID" value="MFB9820311.1"/>
    <property type="molecule type" value="Genomic_DNA"/>
</dbReference>
<gene>
    <name evidence="3" type="ORF">ACFFP1_12485</name>
</gene>
<dbReference type="Pfam" id="PF01425">
    <property type="entry name" value="Amidase"/>
    <property type="match status" value="1"/>
</dbReference>
<sequence>MSTNGSLRQLSMALASGALTPSSAVEQAWQRMQATEPEIRAWVEIDAAGARFAARELERSTNPRGPLWGVPVGVKDLIDVQGLPTRCGSGLRGGEPAGTDADCVKLLRQAGAVVMGKTVTTEFGYFAPGPTRNPTNPAHTPGGSSSGSAAAVAAGMVPLALGTQTAGSLTRPASFCGVAGFVGAKGQFSTSGITGLSPSLDSLGFLARTVADLHLAWSAMIGDELASEDKADGDSVRLLLWNGSGLGEVSADMVAAVEQAVAAISHEGVHCEDWTDHDVVRRLADDHATIMAFEAARERFWELQQPDRLSVPLAELLATGATTPEADYVAALYRVADARTFVDAALAQFDAILGPAALGAAPAGIEATGTPVLSRPWQALGLPVITIPGLRDSGDMPLGLQLIGAPGREHRLFSIAERIEASLAHV</sequence>
<dbReference type="SUPFAM" id="SSF75304">
    <property type="entry name" value="Amidase signature (AS) enzymes"/>
    <property type="match status" value="1"/>
</dbReference>
<protein>
    <submittedName>
        <fullName evidence="3">Amidase</fullName>
    </submittedName>
</protein>
<accession>A0ABV5Y0T9</accession>
<dbReference type="PANTHER" id="PTHR11895:SF176">
    <property type="entry name" value="AMIDASE AMID-RELATED"/>
    <property type="match status" value="1"/>
</dbReference>
<dbReference type="PANTHER" id="PTHR11895">
    <property type="entry name" value="TRANSAMIDASE"/>
    <property type="match status" value="1"/>
</dbReference>
<dbReference type="InterPro" id="IPR000120">
    <property type="entry name" value="Amidase"/>
</dbReference>
<comment type="caution">
    <text evidence="3">The sequence shown here is derived from an EMBL/GenBank/DDBJ whole genome shotgun (WGS) entry which is preliminary data.</text>
</comment>
<name>A0ABV5Y0T9_ARTRM</name>
<feature type="region of interest" description="Disordered" evidence="1">
    <location>
        <begin position="127"/>
        <end position="147"/>
    </location>
</feature>
<evidence type="ECO:0000259" key="2">
    <source>
        <dbReference type="Pfam" id="PF01425"/>
    </source>
</evidence>
<dbReference type="InterPro" id="IPR023631">
    <property type="entry name" value="Amidase_dom"/>
</dbReference>
<dbReference type="RefSeq" id="WP_234754868.1">
    <property type="nucleotide sequence ID" value="NZ_BAAAWN010000001.1"/>
</dbReference>
<keyword evidence="4" id="KW-1185">Reference proteome</keyword>
<evidence type="ECO:0000313" key="4">
    <source>
        <dbReference type="Proteomes" id="UP001589702"/>
    </source>
</evidence>